<dbReference type="PANTHER" id="PTHR43344:SF13">
    <property type="entry name" value="PHOSPHATASE RV3661-RELATED"/>
    <property type="match status" value="1"/>
</dbReference>
<dbReference type="NCBIfam" id="TIGR01488">
    <property type="entry name" value="HAD-SF-IB"/>
    <property type="match status" value="1"/>
</dbReference>
<dbReference type="EMBL" id="JAIWIU010000041">
    <property type="protein sequence ID" value="MCA2015814.1"/>
    <property type="molecule type" value="Genomic_DNA"/>
</dbReference>
<dbReference type="SUPFAM" id="SSF56784">
    <property type="entry name" value="HAD-like"/>
    <property type="match status" value="1"/>
</dbReference>
<gene>
    <name evidence="4" type="ORF">LDJ79_06805</name>
</gene>
<dbReference type="Gene3D" id="3.40.50.1000">
    <property type="entry name" value="HAD superfamily/HAD-like"/>
    <property type="match status" value="1"/>
</dbReference>
<dbReference type="Pfam" id="PF12710">
    <property type="entry name" value="HAD"/>
    <property type="match status" value="1"/>
</dbReference>
<dbReference type="NCBIfam" id="TIGR01490">
    <property type="entry name" value="HAD-SF-IB-hyp1"/>
    <property type="match status" value="1"/>
</dbReference>
<sequence length="225" mass="25916">MSQPLYIFDMDDTLIDGDTSMLWNEFLFAKGLITDPDFLRRDKELMGLYAIGKMDMEQYLQFAMTPILELSTQEVDQLVDEYVETDIMRRVFPQAHSLIDELTHNQIPMLIISATVSFIVKAVAKRLGIEHALGIDMKVEHGRYTTKIEGIPSYREGKVLRLQNWLKEHSASVSATHFYTDSINDLPLCQQSDYAYLINPDPLLAEYAHTPNWHVLSWSHEPYSA</sequence>
<evidence type="ECO:0000256" key="2">
    <source>
        <dbReference type="ARBA" id="ARBA00022801"/>
    </source>
</evidence>
<dbReference type="PANTHER" id="PTHR43344">
    <property type="entry name" value="PHOSPHOSERINE PHOSPHATASE"/>
    <property type="match status" value="1"/>
</dbReference>
<evidence type="ECO:0000313" key="5">
    <source>
        <dbReference type="Proteomes" id="UP001199044"/>
    </source>
</evidence>
<dbReference type="InterPro" id="IPR036412">
    <property type="entry name" value="HAD-like_sf"/>
</dbReference>
<reference evidence="5" key="1">
    <citation type="submission" date="2023-07" db="EMBL/GenBank/DDBJ databases">
        <title>Molecular identification of indigenous halophilic bacteria isolated from red sea cost, biodegradation of synthetic dyes and assessment of degraded metabolite toxicity.</title>
        <authorList>
            <person name="Chaieb K."/>
            <person name="Altayb H.N."/>
        </authorList>
    </citation>
    <scope>NUCLEOTIDE SEQUENCE [LARGE SCALE GENOMIC DNA]</scope>
    <source>
        <strain evidence="5">K20</strain>
    </source>
</reference>
<dbReference type="RefSeq" id="WP_225250045.1">
    <property type="nucleotide sequence ID" value="NZ_JAIWIU010000041.1"/>
</dbReference>
<proteinExistence type="predicted"/>
<dbReference type="Proteomes" id="UP001199044">
    <property type="component" value="Unassembled WGS sequence"/>
</dbReference>
<dbReference type="CDD" id="cd02612">
    <property type="entry name" value="HAD_PGPPase"/>
    <property type="match status" value="1"/>
</dbReference>
<dbReference type="GO" id="GO:0016787">
    <property type="term" value="F:hydrolase activity"/>
    <property type="evidence" value="ECO:0007669"/>
    <property type="project" value="UniProtKB-KW"/>
</dbReference>
<dbReference type="InterPro" id="IPR050582">
    <property type="entry name" value="HAD-like_SerB"/>
</dbReference>
<evidence type="ECO:0000256" key="1">
    <source>
        <dbReference type="ARBA" id="ARBA00022723"/>
    </source>
</evidence>
<evidence type="ECO:0000313" key="4">
    <source>
        <dbReference type="EMBL" id="MCA2015814.1"/>
    </source>
</evidence>
<comment type="caution">
    <text evidence="4">The sequence shown here is derived from an EMBL/GenBank/DDBJ whole genome shotgun (WGS) entry which is preliminary data.</text>
</comment>
<organism evidence="4 5">
    <name type="scientific">Vibrio tritonius</name>
    <dbReference type="NCBI Taxonomy" id="1435069"/>
    <lineage>
        <taxon>Bacteria</taxon>
        <taxon>Pseudomonadati</taxon>
        <taxon>Pseudomonadota</taxon>
        <taxon>Gammaproteobacteria</taxon>
        <taxon>Vibrionales</taxon>
        <taxon>Vibrionaceae</taxon>
        <taxon>Vibrio</taxon>
    </lineage>
</organism>
<dbReference type="InterPro" id="IPR006385">
    <property type="entry name" value="HAD_hydro_SerB1"/>
</dbReference>
<keyword evidence="5" id="KW-1185">Reference proteome</keyword>
<dbReference type="InterPro" id="IPR023214">
    <property type="entry name" value="HAD_sf"/>
</dbReference>
<keyword evidence="2 4" id="KW-0378">Hydrolase</keyword>
<evidence type="ECO:0000256" key="3">
    <source>
        <dbReference type="ARBA" id="ARBA00022842"/>
    </source>
</evidence>
<accession>A0ABS7YMZ9</accession>
<keyword evidence="3" id="KW-0460">Magnesium</keyword>
<dbReference type="Gene3D" id="1.20.1440.100">
    <property type="entry name" value="SG protein - dephosphorylation function"/>
    <property type="match status" value="1"/>
</dbReference>
<keyword evidence="1" id="KW-0479">Metal-binding</keyword>
<name>A0ABS7YMZ9_9VIBR</name>
<protein>
    <submittedName>
        <fullName evidence="4">HAD-IB family hydrolase</fullName>
    </submittedName>
</protein>